<proteinExistence type="inferred from homology"/>
<gene>
    <name evidence="2" type="ORF">AAG570_005375</name>
</gene>
<evidence type="ECO:0000313" key="3">
    <source>
        <dbReference type="Proteomes" id="UP001558652"/>
    </source>
</evidence>
<sequence>MNDSALPDSWRRYVVRPEVRDAVHAGNRPFGDRRVPPLSQRSNDAHTLSRLVDLVENYRVLFYYGQLDVITPYVVASRRIDALQWSGSEEFRESVKCLVRRGKVELEMYWRSQANLTEVMVTAAGHFVVKDQPRKMWELMRRFLNKEELPRK</sequence>
<evidence type="ECO:0000313" key="2">
    <source>
        <dbReference type="EMBL" id="KAL1116906.1"/>
    </source>
</evidence>
<protein>
    <submittedName>
        <fullName evidence="2">Uncharacterized protein</fullName>
    </submittedName>
</protein>
<dbReference type="Gene3D" id="3.40.50.1820">
    <property type="entry name" value="alpha/beta hydrolase"/>
    <property type="match status" value="1"/>
</dbReference>
<reference evidence="2 3" key="1">
    <citation type="submission" date="2024-07" db="EMBL/GenBank/DDBJ databases">
        <title>Chromosome-level genome assembly of the water stick insect Ranatra chinensis (Heteroptera: Nepidae).</title>
        <authorList>
            <person name="Liu X."/>
        </authorList>
    </citation>
    <scope>NUCLEOTIDE SEQUENCE [LARGE SCALE GENOMIC DNA]</scope>
    <source>
        <strain evidence="2">Cailab_2021Rc</strain>
        <tissue evidence="2">Muscle</tissue>
    </source>
</reference>
<keyword evidence="3" id="KW-1185">Reference proteome</keyword>
<dbReference type="Proteomes" id="UP001558652">
    <property type="component" value="Unassembled WGS sequence"/>
</dbReference>
<dbReference type="InterPro" id="IPR001563">
    <property type="entry name" value="Peptidase_S10"/>
</dbReference>
<evidence type="ECO:0000256" key="1">
    <source>
        <dbReference type="ARBA" id="ARBA00009431"/>
    </source>
</evidence>
<dbReference type="Pfam" id="PF00450">
    <property type="entry name" value="Peptidase_S10"/>
    <property type="match status" value="1"/>
</dbReference>
<comment type="similarity">
    <text evidence="1">Belongs to the peptidase S10 family.</text>
</comment>
<accession>A0ABD0Y0C3</accession>
<dbReference type="EMBL" id="JBFDAA010000017">
    <property type="protein sequence ID" value="KAL1116906.1"/>
    <property type="molecule type" value="Genomic_DNA"/>
</dbReference>
<dbReference type="SUPFAM" id="SSF53474">
    <property type="entry name" value="alpha/beta-Hydrolases"/>
    <property type="match status" value="1"/>
</dbReference>
<comment type="caution">
    <text evidence="2">The sequence shown here is derived from an EMBL/GenBank/DDBJ whole genome shotgun (WGS) entry which is preliminary data.</text>
</comment>
<dbReference type="InterPro" id="IPR029058">
    <property type="entry name" value="AB_hydrolase_fold"/>
</dbReference>
<dbReference type="AlphaFoldDB" id="A0ABD0Y0C3"/>
<name>A0ABD0Y0C3_9HEMI</name>
<organism evidence="2 3">
    <name type="scientific">Ranatra chinensis</name>
    <dbReference type="NCBI Taxonomy" id="642074"/>
    <lineage>
        <taxon>Eukaryota</taxon>
        <taxon>Metazoa</taxon>
        <taxon>Ecdysozoa</taxon>
        <taxon>Arthropoda</taxon>
        <taxon>Hexapoda</taxon>
        <taxon>Insecta</taxon>
        <taxon>Pterygota</taxon>
        <taxon>Neoptera</taxon>
        <taxon>Paraneoptera</taxon>
        <taxon>Hemiptera</taxon>
        <taxon>Heteroptera</taxon>
        <taxon>Panheteroptera</taxon>
        <taxon>Nepomorpha</taxon>
        <taxon>Nepidae</taxon>
        <taxon>Ranatrinae</taxon>
        <taxon>Ranatra</taxon>
    </lineage>
</organism>